<keyword evidence="2" id="KW-0805">Transcription regulation</keyword>
<dbReference type="PANTHER" id="PTHR30126:SF39">
    <property type="entry name" value="HTH-TYPE TRANSCRIPTIONAL REGULATOR CYSL"/>
    <property type="match status" value="1"/>
</dbReference>
<proteinExistence type="inferred from homology"/>
<evidence type="ECO:0000313" key="7">
    <source>
        <dbReference type="Proteomes" id="UP001240250"/>
    </source>
</evidence>
<reference evidence="6 7" key="1">
    <citation type="submission" date="2023-07" db="EMBL/GenBank/DDBJ databases">
        <title>Sequencing the genomes of 1000 actinobacteria strains.</title>
        <authorList>
            <person name="Klenk H.-P."/>
        </authorList>
    </citation>
    <scope>NUCLEOTIDE SEQUENCE [LARGE SCALE GENOMIC DNA]</scope>
    <source>
        <strain evidence="6 7">DSM 14785</strain>
    </source>
</reference>
<gene>
    <name evidence="6" type="ORF">JO380_000892</name>
</gene>
<dbReference type="InterPro" id="IPR000847">
    <property type="entry name" value="LysR_HTH_N"/>
</dbReference>
<sequence>MHREPDLAALRALALVAELGSLSAAADRLGVSQQAVSLRVRGLEGTLRTQLLVRSARGSHLTREGQLVVGWSAGLLAAADDFTGVVGALRADRERTVRVAASLTIAEHLLPGWVARWRAERGDDDVVVRLESVNSAAVVEAVRAGQVDLGFVETPSVPSDLGSATFGHDTVEVVVPRHHPWAVAGTVRAVELAATPLVLREPGSGTRRALEDALAGAGHPLHAPPAAVLPTTLGVRSAVMAGVGPGALSALAVADDVRAGRLARVRVHALRITRPLTVLWAGARPSDAAADLVRVVREDADRTPLGVRH</sequence>
<keyword evidence="4" id="KW-0804">Transcription</keyword>
<evidence type="ECO:0000313" key="6">
    <source>
        <dbReference type="EMBL" id="MDQ0424511.1"/>
    </source>
</evidence>
<dbReference type="GO" id="GO:0003677">
    <property type="term" value="F:DNA binding"/>
    <property type="evidence" value="ECO:0007669"/>
    <property type="project" value="UniProtKB-KW"/>
</dbReference>
<feature type="domain" description="HTH lysR-type" evidence="5">
    <location>
        <begin position="5"/>
        <end position="62"/>
    </location>
</feature>
<dbReference type="PANTHER" id="PTHR30126">
    <property type="entry name" value="HTH-TYPE TRANSCRIPTIONAL REGULATOR"/>
    <property type="match status" value="1"/>
</dbReference>
<dbReference type="EMBL" id="JAUSVM010000001">
    <property type="protein sequence ID" value="MDQ0424511.1"/>
    <property type="molecule type" value="Genomic_DNA"/>
</dbReference>
<dbReference type="SUPFAM" id="SSF53850">
    <property type="entry name" value="Periplasmic binding protein-like II"/>
    <property type="match status" value="1"/>
</dbReference>
<evidence type="ECO:0000259" key="5">
    <source>
        <dbReference type="PROSITE" id="PS50931"/>
    </source>
</evidence>
<dbReference type="Proteomes" id="UP001240250">
    <property type="component" value="Unassembled WGS sequence"/>
</dbReference>
<dbReference type="Pfam" id="PF03466">
    <property type="entry name" value="LysR_substrate"/>
    <property type="match status" value="1"/>
</dbReference>
<dbReference type="Gene3D" id="3.40.190.10">
    <property type="entry name" value="Periplasmic binding protein-like II"/>
    <property type="match status" value="2"/>
</dbReference>
<dbReference type="InterPro" id="IPR036388">
    <property type="entry name" value="WH-like_DNA-bd_sf"/>
</dbReference>
<protein>
    <submittedName>
        <fullName evidence="6">DNA-binding transcriptional LysR family regulator</fullName>
    </submittedName>
</protein>
<dbReference type="SUPFAM" id="SSF46785">
    <property type="entry name" value="Winged helix' DNA-binding domain"/>
    <property type="match status" value="1"/>
</dbReference>
<name>A0ABU0GGN5_9CELL</name>
<dbReference type="InterPro" id="IPR036390">
    <property type="entry name" value="WH_DNA-bd_sf"/>
</dbReference>
<evidence type="ECO:0000256" key="4">
    <source>
        <dbReference type="ARBA" id="ARBA00023163"/>
    </source>
</evidence>
<accession>A0ABU0GGN5</accession>
<dbReference type="RefSeq" id="WP_070320629.1">
    <property type="nucleotide sequence ID" value="NZ_CP194061.1"/>
</dbReference>
<comment type="similarity">
    <text evidence="1">Belongs to the LysR transcriptional regulatory family.</text>
</comment>
<dbReference type="PROSITE" id="PS50931">
    <property type="entry name" value="HTH_LYSR"/>
    <property type="match status" value="1"/>
</dbReference>
<evidence type="ECO:0000256" key="2">
    <source>
        <dbReference type="ARBA" id="ARBA00023015"/>
    </source>
</evidence>
<dbReference type="InterPro" id="IPR005119">
    <property type="entry name" value="LysR_subst-bd"/>
</dbReference>
<keyword evidence="3 6" id="KW-0238">DNA-binding</keyword>
<dbReference type="Gene3D" id="1.10.10.10">
    <property type="entry name" value="Winged helix-like DNA-binding domain superfamily/Winged helix DNA-binding domain"/>
    <property type="match status" value="1"/>
</dbReference>
<comment type="caution">
    <text evidence="6">The sequence shown here is derived from an EMBL/GenBank/DDBJ whole genome shotgun (WGS) entry which is preliminary data.</text>
</comment>
<dbReference type="PRINTS" id="PR00039">
    <property type="entry name" value="HTHLYSR"/>
</dbReference>
<keyword evidence="7" id="KW-1185">Reference proteome</keyword>
<organism evidence="6 7">
    <name type="scientific">Cellulomonas iranensis</name>
    <dbReference type="NCBI Taxonomy" id="76862"/>
    <lineage>
        <taxon>Bacteria</taxon>
        <taxon>Bacillati</taxon>
        <taxon>Actinomycetota</taxon>
        <taxon>Actinomycetes</taxon>
        <taxon>Micrococcales</taxon>
        <taxon>Cellulomonadaceae</taxon>
        <taxon>Cellulomonas</taxon>
    </lineage>
</organism>
<evidence type="ECO:0000256" key="1">
    <source>
        <dbReference type="ARBA" id="ARBA00009437"/>
    </source>
</evidence>
<evidence type="ECO:0000256" key="3">
    <source>
        <dbReference type="ARBA" id="ARBA00023125"/>
    </source>
</evidence>
<dbReference type="Pfam" id="PF00126">
    <property type="entry name" value="HTH_1"/>
    <property type="match status" value="1"/>
</dbReference>